<sequence>MKQLLILLMLVGVSCTKKSPKSDPKDDTLSSENRPNLAKVYRWPPAADIEFEVLPEDRRLAKNYYIVFDGSGSMGDTKCADGQKKAQVAVKALKQFASNVPPRDNLGLLVFDNRGLEERVPLNINNRETFFDELYSVKVGGGTPLGSAIELGKVKLEQQARRQLGYGEYNLIVVTDGEADSNDLPHKAVDYLVSETPVVVQTIGFCIGSDHTLNRPQETVYKSANNSKELLSSLEEVLAESETFVDTQFEQ</sequence>
<protein>
    <submittedName>
        <fullName evidence="2">von Willebrand factor type A domain-containing protein</fullName>
    </submittedName>
</protein>
<dbReference type="InterPro" id="IPR002035">
    <property type="entry name" value="VWF_A"/>
</dbReference>
<reference evidence="3" key="1">
    <citation type="submission" date="2017-04" db="EMBL/GenBank/DDBJ databases">
        <authorList>
            <person name="Varghese N."/>
            <person name="Submissions S."/>
        </authorList>
    </citation>
    <scope>NUCLEOTIDE SEQUENCE [LARGE SCALE GENOMIC DNA]</scope>
    <source>
        <strain evidence="3">RKEM611</strain>
    </source>
</reference>
<dbReference type="SMART" id="SM00327">
    <property type="entry name" value="VWA"/>
    <property type="match status" value="1"/>
</dbReference>
<dbReference type="OrthoDB" id="6197364at2"/>
<name>A0A1Y6CDJ7_9BACT</name>
<gene>
    <name evidence="2" type="ORF">SAMN06296036_118129</name>
</gene>
<organism evidence="2 3">
    <name type="scientific">Pseudobacteriovorax antillogorgiicola</name>
    <dbReference type="NCBI Taxonomy" id="1513793"/>
    <lineage>
        <taxon>Bacteria</taxon>
        <taxon>Pseudomonadati</taxon>
        <taxon>Bdellovibrionota</taxon>
        <taxon>Oligoflexia</taxon>
        <taxon>Oligoflexales</taxon>
        <taxon>Pseudobacteriovoracaceae</taxon>
        <taxon>Pseudobacteriovorax</taxon>
    </lineage>
</organism>
<accession>A0A1Y6CDJ7</accession>
<feature type="domain" description="VWFA" evidence="1">
    <location>
        <begin position="63"/>
        <end position="251"/>
    </location>
</feature>
<dbReference type="PROSITE" id="PS51257">
    <property type="entry name" value="PROKAR_LIPOPROTEIN"/>
    <property type="match status" value="1"/>
</dbReference>
<dbReference type="PROSITE" id="PS50234">
    <property type="entry name" value="VWFA"/>
    <property type="match status" value="1"/>
</dbReference>
<dbReference type="SUPFAM" id="SSF53300">
    <property type="entry name" value="vWA-like"/>
    <property type="match status" value="1"/>
</dbReference>
<keyword evidence="3" id="KW-1185">Reference proteome</keyword>
<evidence type="ECO:0000313" key="2">
    <source>
        <dbReference type="EMBL" id="SMF57315.1"/>
    </source>
</evidence>
<dbReference type="Proteomes" id="UP000192907">
    <property type="component" value="Unassembled WGS sequence"/>
</dbReference>
<dbReference type="InterPro" id="IPR036465">
    <property type="entry name" value="vWFA_dom_sf"/>
</dbReference>
<dbReference type="STRING" id="1513793.SAMN06296036_118129"/>
<evidence type="ECO:0000313" key="3">
    <source>
        <dbReference type="Proteomes" id="UP000192907"/>
    </source>
</evidence>
<evidence type="ECO:0000259" key="1">
    <source>
        <dbReference type="PROSITE" id="PS50234"/>
    </source>
</evidence>
<dbReference type="EMBL" id="FWZT01000018">
    <property type="protein sequence ID" value="SMF57315.1"/>
    <property type="molecule type" value="Genomic_DNA"/>
</dbReference>
<proteinExistence type="predicted"/>
<dbReference type="Pfam" id="PF13519">
    <property type="entry name" value="VWA_2"/>
    <property type="match status" value="1"/>
</dbReference>
<dbReference type="Gene3D" id="3.40.50.410">
    <property type="entry name" value="von Willebrand factor, type A domain"/>
    <property type="match status" value="1"/>
</dbReference>
<dbReference type="AlphaFoldDB" id="A0A1Y6CDJ7"/>
<dbReference type="RefSeq" id="WP_132322238.1">
    <property type="nucleotide sequence ID" value="NZ_FWZT01000018.1"/>
</dbReference>